<comment type="caution">
    <text evidence="3">The sequence shown here is derived from an EMBL/GenBank/DDBJ whole genome shotgun (WGS) entry which is preliminary data.</text>
</comment>
<protein>
    <submittedName>
        <fullName evidence="3">Uncharacterized protein</fullName>
    </submittedName>
</protein>
<gene>
    <name evidence="3" type="ORF">AWC14_20060</name>
</gene>
<dbReference type="Proteomes" id="UP000193487">
    <property type="component" value="Unassembled WGS sequence"/>
</dbReference>
<dbReference type="RefSeq" id="WP_085240964.1">
    <property type="nucleotide sequence ID" value="NZ_LQPE01000015.1"/>
</dbReference>
<feature type="region of interest" description="Disordered" evidence="1">
    <location>
        <begin position="1"/>
        <end position="23"/>
    </location>
</feature>
<name>A0A1X1YHK2_9MYCO</name>
<reference evidence="3 4" key="1">
    <citation type="submission" date="2016-01" db="EMBL/GenBank/DDBJ databases">
        <title>The new phylogeny of the genus Mycobacterium.</title>
        <authorList>
            <person name="Tarcisio F."/>
            <person name="Conor M."/>
            <person name="Antonella G."/>
            <person name="Elisabetta G."/>
            <person name="Giulia F.S."/>
            <person name="Sara T."/>
            <person name="Anna F."/>
            <person name="Clotilde B."/>
            <person name="Roberto B."/>
            <person name="Veronica D.S."/>
            <person name="Fabio R."/>
            <person name="Monica P."/>
            <person name="Olivier J."/>
            <person name="Enrico T."/>
            <person name="Nicola S."/>
        </authorList>
    </citation>
    <scope>NUCLEOTIDE SEQUENCE [LARGE SCALE GENOMIC DNA]</scope>
    <source>
        <strain evidence="3 4">DSM 45166</strain>
    </source>
</reference>
<proteinExistence type="predicted"/>
<keyword evidence="2" id="KW-1133">Transmembrane helix</keyword>
<feature type="region of interest" description="Disordered" evidence="1">
    <location>
        <begin position="127"/>
        <end position="161"/>
    </location>
</feature>
<evidence type="ECO:0000256" key="1">
    <source>
        <dbReference type="SAM" id="MobiDB-lite"/>
    </source>
</evidence>
<dbReference type="AlphaFoldDB" id="A0A1X1YHK2"/>
<dbReference type="EMBL" id="LQPE01000015">
    <property type="protein sequence ID" value="ORW10592.1"/>
    <property type="molecule type" value="Genomic_DNA"/>
</dbReference>
<accession>A0A1X1YHK2</accession>
<evidence type="ECO:0000313" key="4">
    <source>
        <dbReference type="Proteomes" id="UP000193487"/>
    </source>
</evidence>
<keyword evidence="4" id="KW-1185">Reference proteome</keyword>
<keyword evidence="2" id="KW-0472">Membrane</keyword>
<sequence length="161" mass="16666">MSTYLDTPQAQQGRSDSDDSAAAAEHSADIADMVAIRAESHAGRAGGWARDAQHYAVLAEIRSSTAQLGGGRATAAAREVWHTVAIAMLALGLVFGIALSVAVDDAVVRIVHNTVGITQERIVHDTRAVQPDSLMPSEGPRDKDAVPGGSATTSPGPTTSR</sequence>
<feature type="compositionally biased region" description="Low complexity" evidence="1">
    <location>
        <begin position="147"/>
        <end position="161"/>
    </location>
</feature>
<keyword evidence="2" id="KW-0812">Transmembrane</keyword>
<organism evidence="3 4">
    <name type="scientific">Mycobacterium kyorinense</name>
    <dbReference type="NCBI Taxonomy" id="487514"/>
    <lineage>
        <taxon>Bacteria</taxon>
        <taxon>Bacillati</taxon>
        <taxon>Actinomycetota</taxon>
        <taxon>Actinomycetes</taxon>
        <taxon>Mycobacteriales</taxon>
        <taxon>Mycobacteriaceae</taxon>
        <taxon>Mycobacterium</taxon>
    </lineage>
</organism>
<feature type="transmembrane region" description="Helical" evidence="2">
    <location>
        <begin position="80"/>
        <end position="103"/>
    </location>
</feature>
<feature type="compositionally biased region" description="Polar residues" evidence="1">
    <location>
        <begin position="1"/>
        <end position="14"/>
    </location>
</feature>
<evidence type="ECO:0000313" key="3">
    <source>
        <dbReference type="EMBL" id="ORW10592.1"/>
    </source>
</evidence>
<evidence type="ECO:0000256" key="2">
    <source>
        <dbReference type="SAM" id="Phobius"/>
    </source>
</evidence>